<accession>A0A0G4IRQ6</accession>
<dbReference type="EMBL" id="CDSF01000081">
    <property type="protein sequence ID" value="CEO97877.1"/>
    <property type="molecule type" value="Genomic_DNA"/>
</dbReference>
<name>A0A0G4IRQ6_PLABS</name>
<dbReference type="AlphaFoldDB" id="A0A0G4IRQ6"/>
<dbReference type="Proteomes" id="UP000039324">
    <property type="component" value="Unassembled WGS sequence"/>
</dbReference>
<feature type="region of interest" description="Disordered" evidence="1">
    <location>
        <begin position="86"/>
        <end position="108"/>
    </location>
</feature>
<evidence type="ECO:0000313" key="2">
    <source>
        <dbReference type="EMBL" id="CEO97877.1"/>
    </source>
</evidence>
<sequence>MANAEFPMWSTWSASFPHCSRTSPIESSGAVYSIVCNGVRPYPSAAVKSAPRCSRSSARAAIGSEGSTISDVDTYRCTGWTRSWPPHGPAWRTGPGRARRRRGSHRTPGAAVRLEAATFERTSGARTATNAMWNRDACRDGDEGGQSSRAPCATSASTTACMARGSSSDAAGSTTAQSGDRPVSWYRKFHSAPCAIVTMSTAFSGSLLARQARNMVRYEKAYMDGRWRG</sequence>
<evidence type="ECO:0000256" key="1">
    <source>
        <dbReference type="SAM" id="MobiDB-lite"/>
    </source>
</evidence>
<gene>
    <name evidence="2" type="ORF">PBRA_005991</name>
</gene>
<protein>
    <submittedName>
        <fullName evidence="2">Uncharacterized protein</fullName>
    </submittedName>
</protein>
<reference evidence="2 3" key="1">
    <citation type="submission" date="2015-02" db="EMBL/GenBank/DDBJ databases">
        <authorList>
            <person name="Chooi Y.-H."/>
        </authorList>
    </citation>
    <scope>NUCLEOTIDE SEQUENCE [LARGE SCALE GENOMIC DNA]</scope>
    <source>
        <strain evidence="2">E3</strain>
    </source>
</reference>
<organism evidence="2 3">
    <name type="scientific">Plasmodiophora brassicae</name>
    <name type="common">Clubroot disease agent</name>
    <dbReference type="NCBI Taxonomy" id="37360"/>
    <lineage>
        <taxon>Eukaryota</taxon>
        <taxon>Sar</taxon>
        <taxon>Rhizaria</taxon>
        <taxon>Endomyxa</taxon>
        <taxon>Phytomyxea</taxon>
        <taxon>Plasmodiophorida</taxon>
        <taxon>Plasmodiophoridae</taxon>
        <taxon>Plasmodiophora</taxon>
    </lineage>
</organism>
<evidence type="ECO:0000313" key="3">
    <source>
        <dbReference type="Proteomes" id="UP000039324"/>
    </source>
</evidence>
<keyword evidence="3" id="KW-1185">Reference proteome</keyword>
<proteinExistence type="predicted"/>